<proteinExistence type="predicted"/>
<keyword evidence="2" id="KW-1185">Reference proteome</keyword>
<dbReference type="VEuPathDB" id="MicrosporidiaDB:HERIO_697"/>
<sequence>MAKHITKEDKIKIVTLKEAGVNNLEIINKFKISKLTFFRIIQRYKLIKILIERKDLIVQRSFMNQKLILLKVM</sequence>
<evidence type="ECO:0000313" key="2">
    <source>
        <dbReference type="Proteomes" id="UP000192356"/>
    </source>
</evidence>
<dbReference type="Proteomes" id="UP000192356">
    <property type="component" value="Unassembled WGS sequence"/>
</dbReference>
<dbReference type="VEuPathDB" id="MicrosporidiaDB:A0H76_976"/>
<dbReference type="AlphaFoldDB" id="A0A1X0QCB7"/>
<gene>
    <name evidence="1" type="ORF">HERIO_697</name>
</gene>
<protein>
    <recommendedName>
        <fullName evidence="3">HTH psq-type domain-containing protein</fullName>
    </recommendedName>
</protein>
<name>A0A1X0QCB7_9MICR</name>
<organism evidence="1 2">
    <name type="scientific">Hepatospora eriocheir</name>
    <dbReference type="NCBI Taxonomy" id="1081669"/>
    <lineage>
        <taxon>Eukaryota</taxon>
        <taxon>Fungi</taxon>
        <taxon>Fungi incertae sedis</taxon>
        <taxon>Microsporidia</taxon>
        <taxon>Hepatosporidae</taxon>
        <taxon>Hepatospora</taxon>
    </lineage>
</organism>
<reference evidence="1 2" key="1">
    <citation type="journal article" date="2017" name="Environ. Microbiol.">
        <title>Decay of the glycolytic pathway and adaptation to intranuclear parasitism within Enterocytozoonidae microsporidia.</title>
        <authorList>
            <person name="Wiredu Boakye D."/>
            <person name="Jaroenlak P."/>
            <person name="Prachumwat A."/>
            <person name="Williams T.A."/>
            <person name="Bateman K.S."/>
            <person name="Itsathitphaisarn O."/>
            <person name="Sritunyalucksana K."/>
            <person name="Paszkiewicz K.H."/>
            <person name="Moore K.A."/>
            <person name="Stentiford G.D."/>
            <person name="Williams B.A."/>
        </authorList>
    </citation>
    <scope>NUCLEOTIDE SEQUENCE [LARGE SCALE GENOMIC DNA]</scope>
    <source>
        <strain evidence="1 2">GB1</strain>
    </source>
</reference>
<accession>A0A1X0QCB7</accession>
<evidence type="ECO:0008006" key="3">
    <source>
        <dbReference type="Google" id="ProtNLM"/>
    </source>
</evidence>
<evidence type="ECO:0000313" key="1">
    <source>
        <dbReference type="EMBL" id="ORD97416.1"/>
    </source>
</evidence>
<comment type="caution">
    <text evidence="1">The sequence shown here is derived from an EMBL/GenBank/DDBJ whole genome shotgun (WGS) entry which is preliminary data.</text>
</comment>
<dbReference type="EMBL" id="LVKB01000023">
    <property type="protein sequence ID" value="ORD97416.1"/>
    <property type="molecule type" value="Genomic_DNA"/>
</dbReference>